<dbReference type="InterPro" id="IPR036390">
    <property type="entry name" value="WH_DNA-bd_sf"/>
</dbReference>
<evidence type="ECO:0000313" key="6">
    <source>
        <dbReference type="Proteomes" id="UP001595765"/>
    </source>
</evidence>
<reference evidence="6" key="1">
    <citation type="journal article" date="2019" name="Int. J. Syst. Evol. Microbiol.">
        <title>The Global Catalogue of Microorganisms (GCM) 10K type strain sequencing project: providing services to taxonomists for standard genome sequencing and annotation.</title>
        <authorList>
            <consortium name="The Broad Institute Genomics Platform"/>
            <consortium name="The Broad Institute Genome Sequencing Center for Infectious Disease"/>
            <person name="Wu L."/>
            <person name="Ma J."/>
        </authorList>
    </citation>
    <scope>NUCLEOTIDE SEQUENCE [LARGE SCALE GENOMIC DNA]</scope>
    <source>
        <strain evidence="6">CGMCC 4.7237</strain>
    </source>
</reference>
<dbReference type="RefSeq" id="WP_386438668.1">
    <property type="nucleotide sequence ID" value="NZ_JBHSBB010000052.1"/>
</dbReference>
<name>A0ABV8HXF1_9ACTN</name>
<dbReference type="Gene3D" id="1.10.10.10">
    <property type="entry name" value="Winged helix-like DNA-binding domain superfamily/Winged helix DNA-binding domain"/>
    <property type="match status" value="1"/>
</dbReference>
<gene>
    <name evidence="5" type="ORF">ACFO3J_35125</name>
</gene>
<keyword evidence="6" id="KW-1185">Reference proteome</keyword>
<comment type="caution">
    <text evidence="5">The sequence shown here is derived from an EMBL/GenBank/DDBJ whole genome shotgun (WGS) entry which is preliminary data.</text>
</comment>
<evidence type="ECO:0000256" key="3">
    <source>
        <dbReference type="ARBA" id="ARBA00023125"/>
    </source>
</evidence>
<dbReference type="SUPFAM" id="SSF46785">
    <property type="entry name" value="Winged helix' DNA-binding domain"/>
    <property type="match status" value="1"/>
</dbReference>
<proteinExistence type="inferred from homology"/>
<sequence length="130" mass="13966">MNARRSRSPGGLEREVIACLAAAGVPMTASEVQAELGGGLAYNTVLTALTRLYVKGVLLRSSQGRAFAYRLVGAGPADAEAAATAHRMRMLLESGKDRTSVLARFVGSLDEETEKLLRSLLDDSEREDER</sequence>
<keyword evidence="2" id="KW-0805">Transcription regulation</keyword>
<organism evidence="5 6">
    <name type="scientific">Streptomyces polygonati</name>
    <dbReference type="NCBI Taxonomy" id="1617087"/>
    <lineage>
        <taxon>Bacteria</taxon>
        <taxon>Bacillati</taxon>
        <taxon>Actinomycetota</taxon>
        <taxon>Actinomycetes</taxon>
        <taxon>Kitasatosporales</taxon>
        <taxon>Streptomycetaceae</taxon>
        <taxon>Streptomyces</taxon>
    </lineage>
</organism>
<dbReference type="InterPro" id="IPR005650">
    <property type="entry name" value="BlaI_family"/>
</dbReference>
<accession>A0ABV8HXF1</accession>
<dbReference type="InterPro" id="IPR036388">
    <property type="entry name" value="WH-like_DNA-bd_sf"/>
</dbReference>
<dbReference type="Pfam" id="PF03965">
    <property type="entry name" value="Penicillinase_R"/>
    <property type="match status" value="1"/>
</dbReference>
<evidence type="ECO:0000256" key="2">
    <source>
        <dbReference type="ARBA" id="ARBA00023015"/>
    </source>
</evidence>
<evidence type="ECO:0000256" key="4">
    <source>
        <dbReference type="ARBA" id="ARBA00023163"/>
    </source>
</evidence>
<dbReference type="EMBL" id="JBHSBB010000052">
    <property type="protein sequence ID" value="MFC4036633.1"/>
    <property type="molecule type" value="Genomic_DNA"/>
</dbReference>
<evidence type="ECO:0000256" key="1">
    <source>
        <dbReference type="ARBA" id="ARBA00011046"/>
    </source>
</evidence>
<evidence type="ECO:0000313" key="5">
    <source>
        <dbReference type="EMBL" id="MFC4036633.1"/>
    </source>
</evidence>
<keyword evidence="3" id="KW-0238">DNA-binding</keyword>
<keyword evidence="4" id="KW-0804">Transcription</keyword>
<comment type="similarity">
    <text evidence="1">Belongs to the BlaI transcriptional regulatory family.</text>
</comment>
<protein>
    <submittedName>
        <fullName evidence="5">BlaI/MecI/CopY family transcriptional regulator</fullName>
    </submittedName>
</protein>
<dbReference type="Proteomes" id="UP001595765">
    <property type="component" value="Unassembled WGS sequence"/>
</dbReference>